<dbReference type="EMBL" id="SZPU01000133">
    <property type="protein sequence ID" value="TKI53122.1"/>
    <property type="molecule type" value="Genomic_DNA"/>
</dbReference>
<gene>
    <name evidence="2" type="ORF">FC756_25595</name>
</gene>
<feature type="non-terminal residue" evidence="2">
    <location>
        <position position="1"/>
    </location>
</feature>
<sequence>EENKILFEEYKVKRDKKIMDLLEKEFKKYYSKIVLVSYFSKTLYYAAQKYDQKIRRYQSFTEELVDQNEDSFYVENTNITDSENIANYFADENFYKAINKLTDRQKQIVYLLYIKEMTEIEAASIMGISQQAVNKGKIKAIKEIQSGLNAIK</sequence>
<dbReference type="InterPro" id="IPR013249">
    <property type="entry name" value="RNA_pol_sigma70_r4_t2"/>
</dbReference>
<dbReference type="GO" id="GO:0003677">
    <property type="term" value="F:DNA binding"/>
    <property type="evidence" value="ECO:0007669"/>
    <property type="project" value="InterPro"/>
</dbReference>
<dbReference type="SUPFAM" id="SSF88659">
    <property type="entry name" value="Sigma3 and sigma4 domains of RNA polymerase sigma factors"/>
    <property type="match status" value="1"/>
</dbReference>
<dbReference type="CDD" id="cd06171">
    <property type="entry name" value="Sigma70_r4"/>
    <property type="match status" value="1"/>
</dbReference>
<protein>
    <submittedName>
        <fullName evidence="2">Sigma-70 family RNA polymerase sigma factor</fullName>
    </submittedName>
</protein>
<evidence type="ECO:0000313" key="2">
    <source>
        <dbReference type="EMBL" id="TKI53122.1"/>
    </source>
</evidence>
<dbReference type="GO" id="GO:0006352">
    <property type="term" value="P:DNA-templated transcription initiation"/>
    <property type="evidence" value="ECO:0007669"/>
    <property type="project" value="InterPro"/>
</dbReference>
<organism evidence="2 3">
    <name type="scientific">Lysinibacillus mangiferihumi</name>
    <dbReference type="NCBI Taxonomy" id="1130819"/>
    <lineage>
        <taxon>Bacteria</taxon>
        <taxon>Bacillati</taxon>
        <taxon>Bacillota</taxon>
        <taxon>Bacilli</taxon>
        <taxon>Bacillales</taxon>
        <taxon>Bacillaceae</taxon>
        <taxon>Lysinibacillus</taxon>
    </lineage>
</organism>
<feature type="domain" description="RNA polymerase sigma factor 70 region 4 type 2" evidence="1">
    <location>
        <begin position="92"/>
        <end position="134"/>
    </location>
</feature>
<dbReference type="Proteomes" id="UP000308744">
    <property type="component" value="Unassembled WGS sequence"/>
</dbReference>
<accession>A0A4U2Y0V3</accession>
<dbReference type="RefSeq" id="WP_137067870.1">
    <property type="nucleotide sequence ID" value="NZ_SZPU01000133.1"/>
</dbReference>
<dbReference type="GO" id="GO:0016987">
    <property type="term" value="F:sigma factor activity"/>
    <property type="evidence" value="ECO:0007669"/>
    <property type="project" value="InterPro"/>
</dbReference>
<proteinExistence type="predicted"/>
<dbReference type="Pfam" id="PF08281">
    <property type="entry name" value="Sigma70_r4_2"/>
    <property type="match status" value="1"/>
</dbReference>
<dbReference type="AlphaFoldDB" id="A0A4U2Y0V3"/>
<comment type="caution">
    <text evidence="2">The sequence shown here is derived from an EMBL/GenBank/DDBJ whole genome shotgun (WGS) entry which is preliminary data.</text>
</comment>
<evidence type="ECO:0000313" key="3">
    <source>
        <dbReference type="Proteomes" id="UP000308744"/>
    </source>
</evidence>
<keyword evidence="3" id="KW-1185">Reference proteome</keyword>
<evidence type="ECO:0000259" key="1">
    <source>
        <dbReference type="Pfam" id="PF08281"/>
    </source>
</evidence>
<name>A0A4U2Y0V3_9BACI</name>
<dbReference type="InterPro" id="IPR013324">
    <property type="entry name" value="RNA_pol_sigma_r3/r4-like"/>
</dbReference>
<dbReference type="Gene3D" id="1.20.140.160">
    <property type="match status" value="1"/>
</dbReference>
<reference evidence="2 3" key="1">
    <citation type="submission" date="2019-04" db="EMBL/GenBank/DDBJ databases">
        <title>Lysinibacillus genome sequencing.</title>
        <authorList>
            <person name="Dunlap C."/>
        </authorList>
    </citation>
    <scope>NUCLEOTIDE SEQUENCE [LARGE SCALE GENOMIC DNA]</scope>
    <source>
        <strain evidence="2 3">CCTCC AB 2010389</strain>
    </source>
</reference>